<gene>
    <name evidence="2" type="ORF">SAMN04489730_1189</name>
</gene>
<keyword evidence="1" id="KW-0812">Transmembrane</keyword>
<reference evidence="3" key="1">
    <citation type="submission" date="2016-11" db="EMBL/GenBank/DDBJ databases">
        <authorList>
            <person name="Varghese N."/>
            <person name="Submissions S."/>
        </authorList>
    </citation>
    <scope>NUCLEOTIDE SEQUENCE [LARGE SCALE GENOMIC DNA]</scope>
    <source>
        <strain evidence="3">DSM 44671</strain>
    </source>
</reference>
<accession>A0A1K1PZT9</accession>
<protein>
    <submittedName>
        <fullName evidence="2">Uncharacterized protein</fullName>
    </submittedName>
</protein>
<organism evidence="2 3">
    <name type="scientific">Amycolatopsis australiensis</name>
    <dbReference type="NCBI Taxonomy" id="546364"/>
    <lineage>
        <taxon>Bacteria</taxon>
        <taxon>Bacillati</taxon>
        <taxon>Actinomycetota</taxon>
        <taxon>Actinomycetes</taxon>
        <taxon>Pseudonocardiales</taxon>
        <taxon>Pseudonocardiaceae</taxon>
        <taxon>Amycolatopsis</taxon>
    </lineage>
</organism>
<dbReference type="STRING" id="546364.SAMN04489730_1189"/>
<keyword evidence="1" id="KW-1133">Transmembrane helix</keyword>
<dbReference type="Proteomes" id="UP000182740">
    <property type="component" value="Unassembled WGS sequence"/>
</dbReference>
<keyword evidence="1" id="KW-0472">Membrane</keyword>
<evidence type="ECO:0000313" key="3">
    <source>
        <dbReference type="Proteomes" id="UP000182740"/>
    </source>
</evidence>
<feature type="transmembrane region" description="Helical" evidence="1">
    <location>
        <begin position="28"/>
        <end position="49"/>
    </location>
</feature>
<dbReference type="AlphaFoldDB" id="A0A1K1PZT9"/>
<dbReference type="EMBL" id="FPJG01000006">
    <property type="protein sequence ID" value="SFW52963.1"/>
    <property type="molecule type" value="Genomic_DNA"/>
</dbReference>
<evidence type="ECO:0000256" key="1">
    <source>
        <dbReference type="SAM" id="Phobius"/>
    </source>
</evidence>
<proteinExistence type="predicted"/>
<name>A0A1K1PZT9_9PSEU</name>
<keyword evidence="3" id="KW-1185">Reference proteome</keyword>
<evidence type="ECO:0000313" key="2">
    <source>
        <dbReference type="EMBL" id="SFW52963.1"/>
    </source>
</evidence>
<sequence length="105" mass="11044">MRKLRVAKPVRLADVFPVWGEGLAKVRLASLVVILVASLIFGAAMIAAWSTGFATSGTTTAVTSNVASGAWGVFLFTMFAGASAYKLFRVYRPAQSDDDSAVQAA</sequence>
<feature type="transmembrane region" description="Helical" evidence="1">
    <location>
        <begin position="69"/>
        <end position="88"/>
    </location>
</feature>